<protein>
    <submittedName>
        <fullName evidence="2">Uncharacterized protein</fullName>
    </submittedName>
</protein>
<keyword evidence="3" id="KW-1185">Reference proteome</keyword>
<reference evidence="2 3" key="1">
    <citation type="submission" date="2024-09" db="EMBL/GenBank/DDBJ databases">
        <title>Chromosome-scale assembly of Riccia fluitans.</title>
        <authorList>
            <person name="Paukszto L."/>
            <person name="Sawicki J."/>
            <person name="Karawczyk K."/>
            <person name="Piernik-Szablinska J."/>
            <person name="Szczecinska M."/>
            <person name="Mazdziarz M."/>
        </authorList>
    </citation>
    <scope>NUCLEOTIDE SEQUENCE [LARGE SCALE GENOMIC DNA]</scope>
    <source>
        <strain evidence="2">Rf_01</strain>
        <tissue evidence="2">Aerial parts of the thallus</tissue>
    </source>
</reference>
<evidence type="ECO:0000313" key="3">
    <source>
        <dbReference type="Proteomes" id="UP001605036"/>
    </source>
</evidence>
<sequence length="211" mass="23055">MISVGCLPNSSRACHFQTSFSLSEPQGCYRREKFVLGKGNSLLRCEDPRTPSTCRTLNSVRSGWGNPEKLASRKGTMHASRGESTLNAEATDLNEQSIAGPSVESHLDLLQRFTSEKSPDKGGKTIAEQLESQVDADKGEEVAVPLAQNVTLEASQLTIHQKRNIRRQKYLDEVAKRNDAPFFTTVALIVILPPSVILGVAVATGYVQLFP</sequence>
<evidence type="ECO:0000313" key="2">
    <source>
        <dbReference type="EMBL" id="KAL2629796.1"/>
    </source>
</evidence>
<dbReference type="EMBL" id="JBHFFA010000004">
    <property type="protein sequence ID" value="KAL2629796.1"/>
    <property type="molecule type" value="Genomic_DNA"/>
</dbReference>
<keyword evidence="1" id="KW-1133">Transmembrane helix</keyword>
<proteinExistence type="predicted"/>
<evidence type="ECO:0000256" key="1">
    <source>
        <dbReference type="SAM" id="Phobius"/>
    </source>
</evidence>
<dbReference type="Proteomes" id="UP001605036">
    <property type="component" value="Unassembled WGS sequence"/>
</dbReference>
<dbReference type="AlphaFoldDB" id="A0ABD1YGM3"/>
<gene>
    <name evidence="2" type="ORF">R1flu_014482</name>
</gene>
<name>A0ABD1YGM3_9MARC</name>
<keyword evidence="1" id="KW-0812">Transmembrane</keyword>
<dbReference type="PANTHER" id="PTHR36742:SF1">
    <property type="entry name" value="MYOSIN-G HEAVY CHAIN-LIKE PROTEIN"/>
    <property type="match status" value="1"/>
</dbReference>
<organism evidence="2 3">
    <name type="scientific">Riccia fluitans</name>
    <dbReference type="NCBI Taxonomy" id="41844"/>
    <lineage>
        <taxon>Eukaryota</taxon>
        <taxon>Viridiplantae</taxon>
        <taxon>Streptophyta</taxon>
        <taxon>Embryophyta</taxon>
        <taxon>Marchantiophyta</taxon>
        <taxon>Marchantiopsida</taxon>
        <taxon>Marchantiidae</taxon>
        <taxon>Marchantiales</taxon>
        <taxon>Ricciaceae</taxon>
        <taxon>Riccia</taxon>
    </lineage>
</organism>
<accession>A0ABD1YGM3</accession>
<feature type="transmembrane region" description="Helical" evidence="1">
    <location>
        <begin position="186"/>
        <end position="209"/>
    </location>
</feature>
<dbReference type="PANTHER" id="PTHR36742">
    <property type="entry name" value="MYOSIN-G HEAVY CHAIN-LIKE PROTEIN"/>
    <property type="match status" value="1"/>
</dbReference>
<keyword evidence="1" id="KW-0472">Membrane</keyword>
<comment type="caution">
    <text evidence="2">The sequence shown here is derived from an EMBL/GenBank/DDBJ whole genome shotgun (WGS) entry which is preliminary data.</text>
</comment>